<keyword evidence="2" id="KW-1185">Reference proteome</keyword>
<sequence>MLDEQGLVQAHRYVLFNSDEVSPYIKKQEQEIKRRNRRKRFSPFEMHKLQSETFHTWFRDHDERQSGWLTVKHANLRDVFDMGDASSFDKDEEPEQLVLDDSVDTSVSSWIRNDVGADGLDVTSDMKNENVEEDSINEQNGEEIFYSSMQSFVHF</sequence>
<gene>
    <name evidence="1" type="ORF">V6N12_065944</name>
</gene>
<organism evidence="1 2">
    <name type="scientific">Hibiscus sabdariffa</name>
    <name type="common">roselle</name>
    <dbReference type="NCBI Taxonomy" id="183260"/>
    <lineage>
        <taxon>Eukaryota</taxon>
        <taxon>Viridiplantae</taxon>
        <taxon>Streptophyta</taxon>
        <taxon>Embryophyta</taxon>
        <taxon>Tracheophyta</taxon>
        <taxon>Spermatophyta</taxon>
        <taxon>Magnoliopsida</taxon>
        <taxon>eudicotyledons</taxon>
        <taxon>Gunneridae</taxon>
        <taxon>Pentapetalae</taxon>
        <taxon>rosids</taxon>
        <taxon>malvids</taxon>
        <taxon>Malvales</taxon>
        <taxon>Malvaceae</taxon>
        <taxon>Malvoideae</taxon>
        <taxon>Hibiscus</taxon>
    </lineage>
</organism>
<dbReference type="PANTHER" id="PTHR48451">
    <property type="entry name" value="DUF4218 DOMAIN-CONTAINING PROTEIN"/>
    <property type="match status" value="1"/>
</dbReference>
<dbReference type="Proteomes" id="UP001472677">
    <property type="component" value="Unassembled WGS sequence"/>
</dbReference>
<evidence type="ECO:0000313" key="1">
    <source>
        <dbReference type="EMBL" id="KAK8484700.1"/>
    </source>
</evidence>
<dbReference type="PANTHER" id="PTHR48451:SF1">
    <property type="entry name" value="DUF4218 DOMAIN-CONTAINING PROTEIN"/>
    <property type="match status" value="1"/>
</dbReference>
<comment type="caution">
    <text evidence="1">The sequence shown here is derived from an EMBL/GenBank/DDBJ whole genome shotgun (WGS) entry which is preliminary data.</text>
</comment>
<protein>
    <submittedName>
        <fullName evidence="1">Uncharacterized protein</fullName>
    </submittedName>
</protein>
<name>A0ABR1ZVN5_9ROSI</name>
<proteinExistence type="predicted"/>
<accession>A0ABR1ZVN5</accession>
<evidence type="ECO:0000313" key="2">
    <source>
        <dbReference type="Proteomes" id="UP001472677"/>
    </source>
</evidence>
<reference evidence="1 2" key="1">
    <citation type="journal article" date="2024" name="G3 (Bethesda)">
        <title>Genome assembly of Hibiscus sabdariffa L. provides insights into metabolisms of medicinal natural products.</title>
        <authorList>
            <person name="Kim T."/>
        </authorList>
    </citation>
    <scope>NUCLEOTIDE SEQUENCE [LARGE SCALE GENOMIC DNA]</scope>
    <source>
        <strain evidence="1">TK-2024</strain>
        <tissue evidence="1">Old leaves</tissue>
    </source>
</reference>
<dbReference type="EMBL" id="JBBPBM010001366">
    <property type="protein sequence ID" value="KAK8484700.1"/>
    <property type="molecule type" value="Genomic_DNA"/>
</dbReference>